<dbReference type="OrthoDB" id="2139606at2759"/>
<keyword evidence="3" id="KW-0328">Glycosyltransferase</keyword>
<comment type="caution">
    <text evidence="10">The sequence shown here is derived from an EMBL/GenBank/DDBJ whole genome shotgun (WGS) entry which is preliminary data.</text>
</comment>
<proteinExistence type="inferred from homology"/>
<keyword evidence="5" id="KW-0812">Transmembrane</keyword>
<evidence type="ECO:0000256" key="3">
    <source>
        <dbReference type="ARBA" id="ARBA00022676"/>
    </source>
</evidence>
<keyword evidence="11" id="KW-1185">Reference proteome</keyword>
<evidence type="ECO:0000256" key="4">
    <source>
        <dbReference type="ARBA" id="ARBA00022679"/>
    </source>
</evidence>
<evidence type="ECO:0000256" key="7">
    <source>
        <dbReference type="ARBA" id="ARBA00022989"/>
    </source>
</evidence>
<evidence type="ECO:0000256" key="6">
    <source>
        <dbReference type="ARBA" id="ARBA00022968"/>
    </source>
</evidence>
<keyword evidence="8" id="KW-0333">Golgi apparatus</keyword>
<dbReference type="AlphaFoldDB" id="A0A419Q503"/>
<comment type="subcellular location">
    <subcellularLocation>
        <location evidence="1">Golgi apparatus membrane</location>
        <topology evidence="1">Single-pass type II membrane protein</topology>
    </subcellularLocation>
</comment>
<evidence type="ECO:0000313" key="11">
    <source>
        <dbReference type="Proteomes" id="UP000286415"/>
    </source>
</evidence>
<evidence type="ECO:0000256" key="1">
    <source>
        <dbReference type="ARBA" id="ARBA00004323"/>
    </source>
</evidence>
<evidence type="ECO:0000256" key="2">
    <source>
        <dbReference type="ARBA" id="ARBA00008661"/>
    </source>
</evidence>
<dbReference type="GO" id="GO:0006493">
    <property type="term" value="P:protein O-linked glycosylation"/>
    <property type="evidence" value="ECO:0007669"/>
    <property type="project" value="TreeGrafter"/>
</dbReference>
<reference evidence="10 11" key="2">
    <citation type="journal article" date="2021" name="Genomics">
        <title>High-quality reference genome for Clonorchis sinensis.</title>
        <authorList>
            <person name="Young N.D."/>
            <person name="Stroehlein A.J."/>
            <person name="Kinkar L."/>
            <person name="Wang T."/>
            <person name="Sohn W.M."/>
            <person name="Chang B.C.H."/>
            <person name="Kaur P."/>
            <person name="Weisz D."/>
            <person name="Dudchenko O."/>
            <person name="Aiden E.L."/>
            <person name="Korhonen P.K."/>
            <person name="Gasser R.B."/>
        </authorList>
    </citation>
    <scope>NUCLEOTIDE SEQUENCE [LARGE SCALE GENOMIC DNA]</scope>
    <source>
        <strain evidence="10">Cs-k2</strain>
    </source>
</reference>
<dbReference type="STRING" id="79923.A0A419Q503"/>
<dbReference type="InParanoid" id="A0A419Q503"/>
<dbReference type="EMBL" id="NIRI02000056">
    <property type="protein sequence ID" value="KAG5443219.1"/>
    <property type="molecule type" value="Genomic_DNA"/>
</dbReference>
<gene>
    <name evidence="10" type="ORF">CSKR_110566</name>
</gene>
<dbReference type="Pfam" id="PF01762">
    <property type="entry name" value="Galactosyl_T"/>
    <property type="match status" value="2"/>
</dbReference>
<evidence type="ECO:0000313" key="10">
    <source>
        <dbReference type="EMBL" id="KAG5443219.1"/>
    </source>
</evidence>
<keyword evidence="4" id="KW-0808">Transferase</keyword>
<protein>
    <submittedName>
        <fullName evidence="10">Acetylgalactosaminyl-O-glycosyl-glycoprotein beta-1,3-N-acetylglucosaminyltransferase</fullName>
    </submittedName>
</protein>
<organism evidence="10 11">
    <name type="scientific">Clonorchis sinensis</name>
    <name type="common">Chinese liver fluke</name>
    <dbReference type="NCBI Taxonomy" id="79923"/>
    <lineage>
        <taxon>Eukaryota</taxon>
        <taxon>Metazoa</taxon>
        <taxon>Spiralia</taxon>
        <taxon>Lophotrochozoa</taxon>
        <taxon>Platyhelminthes</taxon>
        <taxon>Trematoda</taxon>
        <taxon>Digenea</taxon>
        <taxon>Opisthorchiida</taxon>
        <taxon>Opisthorchiata</taxon>
        <taxon>Opisthorchiidae</taxon>
        <taxon>Clonorchis</taxon>
    </lineage>
</organism>
<dbReference type="InterPro" id="IPR002659">
    <property type="entry name" value="Glyco_trans_31"/>
</dbReference>
<dbReference type="PANTHER" id="PTHR11214:SF3">
    <property type="entry name" value="BETA-1,3-GALACTOSYLTRANSFERASE 6"/>
    <property type="match status" value="1"/>
</dbReference>
<name>A0A419Q503_CLOSI</name>
<dbReference type="Gene3D" id="3.90.550.50">
    <property type="match status" value="2"/>
</dbReference>
<comment type="similarity">
    <text evidence="2">Belongs to the glycosyltransferase 31 family.</text>
</comment>
<reference evidence="10 11" key="1">
    <citation type="journal article" date="2018" name="Biotechnol. Adv.">
        <title>Improved genomic resources and new bioinformatic workflow for the carcinogenic parasite Clonorchis sinensis: Biotechnological implications.</title>
        <authorList>
            <person name="Wang D."/>
            <person name="Korhonen P.K."/>
            <person name="Gasser R.B."/>
            <person name="Young N.D."/>
        </authorList>
    </citation>
    <scope>NUCLEOTIDE SEQUENCE [LARGE SCALE GENOMIC DNA]</scope>
    <source>
        <strain evidence="10">Cs-k2</strain>
    </source>
</reference>
<keyword evidence="9" id="KW-0472">Membrane</keyword>
<accession>A0A419Q503</accession>
<evidence type="ECO:0000256" key="8">
    <source>
        <dbReference type="ARBA" id="ARBA00023034"/>
    </source>
</evidence>
<dbReference type="Proteomes" id="UP000286415">
    <property type="component" value="Unassembled WGS sequence"/>
</dbReference>
<dbReference type="PANTHER" id="PTHR11214">
    <property type="entry name" value="BETA-1,3-N-ACETYLGLUCOSAMINYLTRANSFERASE"/>
    <property type="match status" value="1"/>
</dbReference>
<dbReference type="GO" id="GO:0000139">
    <property type="term" value="C:Golgi membrane"/>
    <property type="evidence" value="ECO:0007669"/>
    <property type="project" value="UniProtKB-SubCell"/>
</dbReference>
<evidence type="ECO:0000256" key="5">
    <source>
        <dbReference type="ARBA" id="ARBA00022692"/>
    </source>
</evidence>
<keyword evidence="7" id="KW-1133">Transmembrane helix</keyword>
<sequence length="677" mass="76990">MLFSAGLLLILLCSTRLYYCPQIPLFIRYPGNVDFYKAYESYQQSSYKPDVSLQQWRSNITLITTQVPLCAFAQAPELIILVQTIQTNQNRRNQIRKSWGNADCYIAHNMSAHVLFILGLAPTENTSHPHQLISEEQLEHKDLLQFSFIDSHMNSTRKIATTLSYISLLCPAARFVALFNDDVLVNPRGVVQTLRAVTPLQFPIFFGGHVQNSEPIVRDPTQKRFISYHLYPFGISPRSAAGASLLMSMPVAKLLAFGLHLMPYLPVDDIAIALVLLNLSISPTGLPGVHERNKFFNISKSQKKRFISMQGFGDVRLQRSAWRMMNHPCSKGVKRITKSLCAVGFVIFEDEIRLTLPCCSQCKKWWLVDMGGVCAATFFPVYRENKSKFDTNMQMWQSDSTLLLDEVNLCEADSSSPELIILIKTTYEKRILREQIRRSWGSPRCFAGNNMTAHVLFVLGEVRTWYSRLTSRYQELLVEEHTKHRDLLQFGFLDTYRNTTYKHAAALNYITKRCPDSHFVALFDDDFLVNPVGVVQTLRGVSVLHYPIFFGGYTHDSEPVIRNPKNKWFIPHDVYPFELVPRIAAGGSVLMSMPVAKLLAFGLHLIPYIPVDDTAMALVLLNFGISPTDLPEVYPTNELSGFDSEQLKHFISMHGFGNVRSQQHAWKKLVHACGYTN</sequence>
<evidence type="ECO:0000256" key="9">
    <source>
        <dbReference type="ARBA" id="ARBA00023136"/>
    </source>
</evidence>
<dbReference type="GO" id="GO:0016758">
    <property type="term" value="F:hexosyltransferase activity"/>
    <property type="evidence" value="ECO:0007669"/>
    <property type="project" value="InterPro"/>
</dbReference>
<keyword evidence="6" id="KW-0735">Signal-anchor</keyword>